<evidence type="ECO:0000313" key="5">
    <source>
        <dbReference type="Proteomes" id="UP000031670"/>
    </source>
</evidence>
<feature type="domain" description="NodB homology" evidence="3">
    <location>
        <begin position="49"/>
        <end position="272"/>
    </location>
</feature>
<dbReference type="InterPro" id="IPR051398">
    <property type="entry name" value="Polysacch_Deacetylase"/>
</dbReference>
<organism evidence="4 5">
    <name type="scientific">Vibrio ishigakensis</name>
    <dbReference type="NCBI Taxonomy" id="1481914"/>
    <lineage>
        <taxon>Bacteria</taxon>
        <taxon>Pseudomonadati</taxon>
        <taxon>Pseudomonadota</taxon>
        <taxon>Gammaproteobacteria</taxon>
        <taxon>Vibrionales</taxon>
        <taxon>Vibrionaceae</taxon>
        <taxon>Vibrio</taxon>
    </lineage>
</organism>
<dbReference type="Proteomes" id="UP000031670">
    <property type="component" value="Unassembled WGS sequence"/>
</dbReference>
<dbReference type="InterPro" id="IPR002509">
    <property type="entry name" value="NODB_dom"/>
</dbReference>
<protein>
    <submittedName>
        <fullName evidence="4">Polysaccharide deacetylase domain protein</fullName>
    </submittedName>
</protein>
<name>A0A0B8PKX8_9VIBR</name>
<sequence length="272" mass="32015">MLVTKKKFCPNSNIEIDTRTLREFILDCKEQEFTFVSLEDYHSYRMEDKVIAITLDDGYKNNLINAGKLFEELEVPYTVFVAVDFIRTNYFAWWYALEACCEQKNIEISSLGINVSNPNRFERYAIFDSLRRTLHKSTQLKLEFEKECIEKGINSKEGYLTKNDVVRIHKSRFGSVQSHGISHTRLIQKSEKEVLKELTESKKYLETLIEDEVRHFAIPYGKCNDFNGSICSSEDYDYLYSTESYMIGSIIPRLNFSYDEAKRYTFNNNRKL</sequence>
<accession>A0A0B8PKX8</accession>
<keyword evidence="2" id="KW-0732">Signal</keyword>
<dbReference type="SUPFAM" id="SSF88713">
    <property type="entry name" value="Glycoside hydrolase/deacetylase"/>
    <property type="match status" value="1"/>
</dbReference>
<dbReference type="CDD" id="cd10918">
    <property type="entry name" value="CE4_NodB_like_5s_6s"/>
    <property type="match status" value="1"/>
</dbReference>
<proteinExistence type="predicted"/>
<evidence type="ECO:0000259" key="3">
    <source>
        <dbReference type="PROSITE" id="PS51677"/>
    </source>
</evidence>
<dbReference type="GO" id="GO:0005576">
    <property type="term" value="C:extracellular region"/>
    <property type="evidence" value="ECO:0007669"/>
    <property type="project" value="UniProtKB-SubCell"/>
</dbReference>
<dbReference type="PROSITE" id="PS51677">
    <property type="entry name" value="NODB"/>
    <property type="match status" value="1"/>
</dbReference>
<dbReference type="AlphaFoldDB" id="A0A0B8PKX8"/>
<evidence type="ECO:0000256" key="1">
    <source>
        <dbReference type="ARBA" id="ARBA00004613"/>
    </source>
</evidence>
<reference evidence="4 5" key="2">
    <citation type="submission" date="2015-01" db="EMBL/GenBank/DDBJ databases">
        <authorList>
            <consortium name="NBRP consortium"/>
            <person name="Sawabe T."/>
            <person name="Meirelles P."/>
            <person name="Feng G."/>
            <person name="Sayaka M."/>
            <person name="Hattori M."/>
            <person name="Ohkuma M."/>
        </authorList>
    </citation>
    <scope>NUCLEOTIDE SEQUENCE [LARGE SCALE GENOMIC DNA]</scope>
    <source>
        <strain evidence="4 5">JCM19232</strain>
    </source>
</reference>
<dbReference type="PANTHER" id="PTHR34216">
    <property type="match status" value="1"/>
</dbReference>
<evidence type="ECO:0000313" key="4">
    <source>
        <dbReference type="EMBL" id="GAM63354.1"/>
    </source>
</evidence>
<reference evidence="4 5" key="1">
    <citation type="submission" date="2015-01" db="EMBL/GenBank/DDBJ databases">
        <title>Vibrio sp. C5 JCM 19232 whole genome shotgun sequence.</title>
        <authorList>
            <person name="Sawabe T."/>
            <person name="Meirelles P."/>
            <person name="Feng G."/>
            <person name="Sayaka M."/>
            <person name="Hattori M."/>
            <person name="Ohkuma M."/>
        </authorList>
    </citation>
    <scope>NUCLEOTIDE SEQUENCE [LARGE SCALE GENOMIC DNA]</scope>
    <source>
        <strain evidence="4 5">JCM19232</strain>
    </source>
</reference>
<dbReference type="Gene3D" id="3.20.20.370">
    <property type="entry name" value="Glycoside hydrolase/deacetylase"/>
    <property type="match status" value="1"/>
</dbReference>
<dbReference type="GO" id="GO:0005975">
    <property type="term" value="P:carbohydrate metabolic process"/>
    <property type="evidence" value="ECO:0007669"/>
    <property type="project" value="InterPro"/>
</dbReference>
<gene>
    <name evidence="4" type="ORF">JCM19232_1501</name>
</gene>
<comment type="subcellular location">
    <subcellularLocation>
        <location evidence="1">Secreted</location>
    </subcellularLocation>
</comment>
<dbReference type="Pfam" id="PF01522">
    <property type="entry name" value="Polysacc_deac_1"/>
    <property type="match status" value="1"/>
</dbReference>
<evidence type="ECO:0000256" key="2">
    <source>
        <dbReference type="ARBA" id="ARBA00022729"/>
    </source>
</evidence>
<dbReference type="InterPro" id="IPR011330">
    <property type="entry name" value="Glyco_hydro/deAcase_b/a-brl"/>
</dbReference>
<dbReference type="GO" id="GO:0016810">
    <property type="term" value="F:hydrolase activity, acting on carbon-nitrogen (but not peptide) bonds"/>
    <property type="evidence" value="ECO:0007669"/>
    <property type="project" value="InterPro"/>
</dbReference>
<dbReference type="EMBL" id="BBSA01000008">
    <property type="protein sequence ID" value="GAM63354.1"/>
    <property type="molecule type" value="Genomic_DNA"/>
</dbReference>
<comment type="caution">
    <text evidence="4">The sequence shown here is derived from an EMBL/GenBank/DDBJ whole genome shotgun (WGS) entry which is preliminary data.</text>
</comment>
<dbReference type="PANTHER" id="PTHR34216:SF3">
    <property type="entry name" value="POLY-BETA-1,6-N-ACETYL-D-GLUCOSAMINE N-DEACETYLASE"/>
    <property type="match status" value="1"/>
</dbReference>